<evidence type="ECO:0000256" key="3">
    <source>
        <dbReference type="ARBA" id="ARBA00022448"/>
    </source>
</evidence>
<dbReference type="InterPro" id="IPR023395">
    <property type="entry name" value="MCP_dom_sf"/>
</dbReference>
<keyword evidence="14" id="KW-1185">Reference proteome</keyword>
<reference evidence="13 14" key="2">
    <citation type="journal article" date="2014" name="Proc. Natl. Acad. Sci. U.S.A.">
        <title>Trajectory and genomic determinants of fungal-pathogen speciation and host adaptation.</title>
        <authorList>
            <person name="Hu X."/>
            <person name="Xiao G."/>
            <person name="Zheng P."/>
            <person name="Shang Y."/>
            <person name="Su Y."/>
            <person name="Zhang X."/>
            <person name="Liu X."/>
            <person name="Zhan S."/>
            <person name="St Leger R.J."/>
            <person name="Wang C."/>
        </authorList>
    </citation>
    <scope>GENOME REANNOTATION</scope>
    <source>
        <strain evidence="14">ARSEF 23 / ATCC MYA-3075</strain>
    </source>
</reference>
<comment type="subcellular location">
    <subcellularLocation>
        <location evidence="1">Mitochondrion membrane</location>
        <topology evidence="1">Multi-pass membrane protein</topology>
    </subcellularLocation>
</comment>
<keyword evidence="3 11" id="KW-0813">Transport</keyword>
<keyword evidence="4 10" id="KW-0812">Transmembrane</keyword>
<dbReference type="KEGG" id="maj:MAA_02604"/>
<feature type="repeat" description="Solcar" evidence="10">
    <location>
        <begin position="206"/>
        <end position="308"/>
    </location>
</feature>
<evidence type="ECO:0000256" key="5">
    <source>
        <dbReference type="ARBA" id="ARBA00022737"/>
    </source>
</evidence>
<dbReference type="Gene3D" id="1.50.40.10">
    <property type="entry name" value="Mitochondrial carrier domain"/>
    <property type="match status" value="2"/>
</dbReference>
<comment type="similarity">
    <text evidence="2 11">Belongs to the mitochondrial carrier (TC 2.A.29) family.</text>
</comment>
<dbReference type="AlphaFoldDB" id="E9ERK8"/>
<evidence type="ECO:0000256" key="1">
    <source>
        <dbReference type="ARBA" id="ARBA00004225"/>
    </source>
</evidence>
<dbReference type="InterPro" id="IPR050567">
    <property type="entry name" value="Mitochondrial_Carrier"/>
</dbReference>
<dbReference type="SUPFAM" id="SSF103506">
    <property type="entry name" value="Mitochondrial carrier"/>
    <property type="match status" value="2"/>
</dbReference>
<dbReference type="InterPro" id="IPR018108">
    <property type="entry name" value="MCP_transmembrane"/>
</dbReference>
<dbReference type="RefSeq" id="XP_007818793.2">
    <property type="nucleotide sequence ID" value="XM_007820602.2"/>
</dbReference>
<sequence>MTVEAKRDQQQDVPGRLIATAVMPSSTTRPRDHANSFVKRYRTEIAASSSSVFSTLAAFPLDSVKTRMQTYQYRGFIDCVKHTYRTEHLGGFFRGKHWLPPFNGAVMGVVVSQLARFGRSLNIQTRRPLWPFYMYTEKGDSTNSNTKFLCLLTGVMAPMASITLVRTVSFSIYQRAKYSYAAWVKKNMGYDILRHVNKPGTYPNLYSVACFGAAGATAGSVITFIACPFELTKLSAQVSVLLAERAGNCQKSRAVASSYQNKGTLRTMANIIKHRGILGLYTGLRLHLLRDTLGTSIYFMVYESGKQLGTTLAGDNPNSNKLAVVTAGGMCGLVSWALIYPIDSAKSIYQRNSLLHSRGEKVAPAPKIEFFKRHMYRGLGVSMSRSCLVNAIFFSSFEFVKKRIKTLDDDDNNINKSRT</sequence>
<comment type="caution">
    <text evidence="13">The sequence shown here is derived from an EMBL/GenBank/DDBJ whole genome shotgun (WGS) entry which is preliminary data.</text>
</comment>
<evidence type="ECO:0000256" key="12">
    <source>
        <dbReference type="SAM" id="Phobius"/>
    </source>
</evidence>
<evidence type="ECO:0000313" key="13">
    <source>
        <dbReference type="EMBL" id="EFZ01375.2"/>
    </source>
</evidence>
<keyword evidence="8" id="KW-0496">Mitochondrion</keyword>
<evidence type="ECO:0000256" key="2">
    <source>
        <dbReference type="ARBA" id="ARBA00006375"/>
    </source>
</evidence>
<dbReference type="Pfam" id="PF00153">
    <property type="entry name" value="Mito_carr"/>
    <property type="match status" value="3"/>
</dbReference>
<evidence type="ECO:0000256" key="9">
    <source>
        <dbReference type="ARBA" id="ARBA00023136"/>
    </source>
</evidence>
<dbReference type="PANTHER" id="PTHR45624">
    <property type="entry name" value="MITOCHONDRIAL BASIC AMINO ACIDS TRANSPORTER-RELATED"/>
    <property type="match status" value="1"/>
</dbReference>
<feature type="transmembrane region" description="Helical" evidence="12">
    <location>
        <begin position="148"/>
        <end position="173"/>
    </location>
</feature>
<dbReference type="Proteomes" id="UP000002498">
    <property type="component" value="Unassembled WGS sequence"/>
</dbReference>
<evidence type="ECO:0000313" key="14">
    <source>
        <dbReference type="Proteomes" id="UP000002498"/>
    </source>
</evidence>
<evidence type="ECO:0000256" key="4">
    <source>
        <dbReference type="ARBA" id="ARBA00022692"/>
    </source>
</evidence>
<proteinExistence type="inferred from homology"/>
<evidence type="ECO:0000256" key="10">
    <source>
        <dbReference type="PROSITE-ProRule" id="PRU00282"/>
    </source>
</evidence>
<protein>
    <submittedName>
        <fullName evidence="13">Integral membrane ornithine transporter of mitochondria</fullName>
    </submittedName>
</protein>
<accession>E9ERK8</accession>
<evidence type="ECO:0000256" key="11">
    <source>
        <dbReference type="RuleBase" id="RU000488"/>
    </source>
</evidence>
<dbReference type="GeneID" id="19256890"/>
<dbReference type="PANTHER" id="PTHR45624:SF9">
    <property type="entry name" value="CARRIER PROTEIN, PUTATIVE (AFU_ORTHOLOGUE AFUA_4G06390)-RELATED"/>
    <property type="match status" value="1"/>
</dbReference>
<feature type="repeat" description="Solcar" evidence="10">
    <location>
        <begin position="319"/>
        <end position="403"/>
    </location>
</feature>
<feature type="repeat" description="Solcar" evidence="10">
    <location>
        <begin position="38"/>
        <end position="120"/>
    </location>
</feature>
<gene>
    <name evidence="13" type="ORF">MAA_02604</name>
</gene>
<dbReference type="GO" id="GO:0031966">
    <property type="term" value="C:mitochondrial membrane"/>
    <property type="evidence" value="ECO:0007669"/>
    <property type="project" value="UniProtKB-SubCell"/>
</dbReference>
<evidence type="ECO:0000256" key="8">
    <source>
        <dbReference type="ARBA" id="ARBA00023128"/>
    </source>
</evidence>
<evidence type="ECO:0000256" key="7">
    <source>
        <dbReference type="ARBA" id="ARBA00022989"/>
    </source>
</evidence>
<keyword evidence="9 10" id="KW-0472">Membrane</keyword>
<feature type="transmembrane region" description="Helical" evidence="12">
    <location>
        <begin position="205"/>
        <end position="227"/>
    </location>
</feature>
<name>E9ERK8_METRA</name>
<keyword evidence="5" id="KW-0677">Repeat</keyword>
<organism evidence="13 14">
    <name type="scientific">Metarhizium robertsii (strain ARSEF 23 / ATCC MYA-3075)</name>
    <name type="common">Metarhizium anisopliae (strain ARSEF 23)</name>
    <dbReference type="NCBI Taxonomy" id="655844"/>
    <lineage>
        <taxon>Eukaryota</taxon>
        <taxon>Fungi</taxon>
        <taxon>Dikarya</taxon>
        <taxon>Ascomycota</taxon>
        <taxon>Pezizomycotina</taxon>
        <taxon>Sordariomycetes</taxon>
        <taxon>Hypocreomycetidae</taxon>
        <taxon>Hypocreales</taxon>
        <taxon>Clavicipitaceae</taxon>
        <taxon>Metarhizium</taxon>
    </lineage>
</organism>
<keyword evidence="6" id="KW-0999">Mitochondrion inner membrane</keyword>
<reference evidence="13 14" key="1">
    <citation type="journal article" date="2011" name="PLoS Genet.">
        <title>Genome sequencing and comparative transcriptomics of the model entomopathogenic fungi Metarhizium anisopliae and M. acridum.</title>
        <authorList>
            <person name="Gao Q."/>
            <person name="Jin K."/>
            <person name="Ying S.H."/>
            <person name="Zhang Y."/>
            <person name="Xiao G."/>
            <person name="Shang Y."/>
            <person name="Duan Z."/>
            <person name="Hu X."/>
            <person name="Xie X.Q."/>
            <person name="Zhou G."/>
            <person name="Peng G."/>
            <person name="Luo Z."/>
            <person name="Huang W."/>
            <person name="Wang B."/>
            <person name="Fang W."/>
            <person name="Wang S."/>
            <person name="Zhong Y."/>
            <person name="Ma L.J."/>
            <person name="St Leger R.J."/>
            <person name="Zhao G.P."/>
            <person name="Pei Y."/>
            <person name="Feng M.G."/>
            <person name="Xia Y."/>
            <person name="Wang C."/>
        </authorList>
    </citation>
    <scope>NUCLEOTIDE SEQUENCE [LARGE SCALE GENOMIC DNA]</scope>
    <source>
        <strain evidence="14">ARSEF 23 / ATCC MYA-3075</strain>
    </source>
</reference>
<dbReference type="HOGENOM" id="CLU_015166_4_0_1"/>
<dbReference type="PROSITE" id="PS50920">
    <property type="entry name" value="SOLCAR"/>
    <property type="match status" value="3"/>
</dbReference>
<keyword evidence="7 12" id="KW-1133">Transmembrane helix</keyword>
<dbReference type="EMBL" id="ADNJ02000004">
    <property type="protein sequence ID" value="EFZ01375.2"/>
    <property type="molecule type" value="Genomic_DNA"/>
</dbReference>
<evidence type="ECO:0000256" key="6">
    <source>
        <dbReference type="ARBA" id="ARBA00022792"/>
    </source>
</evidence>
<dbReference type="GO" id="GO:0022857">
    <property type="term" value="F:transmembrane transporter activity"/>
    <property type="evidence" value="ECO:0007669"/>
    <property type="project" value="TreeGrafter"/>
</dbReference>
<dbReference type="OrthoDB" id="2382881at2759"/>